<accession>A0A4Q4SUR8</accession>
<evidence type="ECO:0000313" key="2">
    <source>
        <dbReference type="EMBL" id="RYO82888.1"/>
    </source>
</evidence>
<dbReference type="SUPFAM" id="SSF48264">
    <property type="entry name" value="Cytochrome P450"/>
    <property type="match status" value="1"/>
</dbReference>
<dbReference type="OrthoDB" id="1470350at2759"/>
<dbReference type="GO" id="GO:0004497">
    <property type="term" value="F:monooxygenase activity"/>
    <property type="evidence" value="ECO:0007669"/>
    <property type="project" value="InterPro"/>
</dbReference>
<comment type="caution">
    <text evidence="2">The sequence shown here is derived from an EMBL/GenBank/DDBJ whole genome shotgun (WGS) entry which is preliminary data.</text>
</comment>
<evidence type="ECO:0000256" key="1">
    <source>
        <dbReference type="SAM" id="MobiDB-lite"/>
    </source>
</evidence>
<sequence length="196" mass="21012">MTSARGDLPDQLVRKTVTFVEGGALAKELCDEKRFRKSAGVSRTVIIAPQLRRDVVVGGDGSPPTYEHLSHLTTPTARSASPCGSRSRRPGSNVEPVPRAGGGGEDAGPVLLGGGKYAVARDQAVIVVLAGVNREPALFADPLAFDPDRMTAFIVLALLLREVGFEKVDSAYQLKRDGWFNVRPVDFYAQVRPNGL</sequence>
<dbReference type="GO" id="GO:0005506">
    <property type="term" value="F:iron ion binding"/>
    <property type="evidence" value="ECO:0007669"/>
    <property type="project" value="InterPro"/>
</dbReference>
<dbReference type="EMBL" id="QJNU01000921">
    <property type="protein sequence ID" value="RYO82888.1"/>
    <property type="molecule type" value="Genomic_DNA"/>
</dbReference>
<dbReference type="Gene3D" id="1.10.630.10">
    <property type="entry name" value="Cytochrome P450"/>
    <property type="match status" value="1"/>
</dbReference>
<protein>
    <submittedName>
        <fullName evidence="2">Uncharacterized protein</fullName>
    </submittedName>
</protein>
<dbReference type="Proteomes" id="UP000293360">
    <property type="component" value="Unassembled WGS sequence"/>
</dbReference>
<dbReference type="STRING" id="155417.A0A4Q4SUR8"/>
<name>A0A4Q4SUR8_9PEZI</name>
<dbReference type="InterPro" id="IPR036396">
    <property type="entry name" value="Cyt_P450_sf"/>
</dbReference>
<organism evidence="2 3">
    <name type="scientific">Monosporascus ibericus</name>
    <dbReference type="NCBI Taxonomy" id="155417"/>
    <lineage>
        <taxon>Eukaryota</taxon>
        <taxon>Fungi</taxon>
        <taxon>Dikarya</taxon>
        <taxon>Ascomycota</taxon>
        <taxon>Pezizomycotina</taxon>
        <taxon>Sordariomycetes</taxon>
        <taxon>Xylariomycetidae</taxon>
        <taxon>Xylariales</taxon>
        <taxon>Xylariales incertae sedis</taxon>
        <taxon>Monosporascus</taxon>
    </lineage>
</organism>
<dbReference type="GO" id="GO:0016705">
    <property type="term" value="F:oxidoreductase activity, acting on paired donors, with incorporation or reduction of molecular oxygen"/>
    <property type="evidence" value="ECO:0007669"/>
    <property type="project" value="InterPro"/>
</dbReference>
<gene>
    <name evidence="2" type="ORF">DL764_009539</name>
</gene>
<keyword evidence="3" id="KW-1185">Reference proteome</keyword>
<proteinExistence type="predicted"/>
<feature type="region of interest" description="Disordered" evidence="1">
    <location>
        <begin position="58"/>
        <end position="106"/>
    </location>
</feature>
<dbReference type="GO" id="GO:0020037">
    <property type="term" value="F:heme binding"/>
    <property type="evidence" value="ECO:0007669"/>
    <property type="project" value="InterPro"/>
</dbReference>
<reference evidence="2 3" key="1">
    <citation type="submission" date="2018-06" db="EMBL/GenBank/DDBJ databases">
        <title>Complete Genomes of Monosporascus.</title>
        <authorList>
            <person name="Robinson A.J."/>
            <person name="Natvig D.O."/>
        </authorList>
    </citation>
    <scope>NUCLEOTIDE SEQUENCE [LARGE SCALE GENOMIC DNA]</scope>
    <source>
        <strain evidence="2 3">CBS 110550</strain>
    </source>
</reference>
<dbReference type="AlphaFoldDB" id="A0A4Q4SUR8"/>
<evidence type="ECO:0000313" key="3">
    <source>
        <dbReference type="Proteomes" id="UP000293360"/>
    </source>
</evidence>